<keyword evidence="1" id="KW-1185">Reference proteome</keyword>
<name>A0A914YAA6_9BILA</name>
<evidence type="ECO:0000313" key="2">
    <source>
        <dbReference type="WBParaSite" id="PSU_v2.g1636.t1"/>
    </source>
</evidence>
<sequence length="112" mass="12727">MGEKINPYHLSSHCLNGFRVMLSPGDDNGINGVTYEEDLFISHIPEQPLPFEESAIIPVDSTKCIKILSTFPMEYIDKIDLSDFKSDKVIVTLKIDINSFFDFQVIPWKKCG</sequence>
<proteinExistence type="predicted"/>
<organism evidence="1 2">
    <name type="scientific">Panagrolaimus superbus</name>
    <dbReference type="NCBI Taxonomy" id="310955"/>
    <lineage>
        <taxon>Eukaryota</taxon>
        <taxon>Metazoa</taxon>
        <taxon>Ecdysozoa</taxon>
        <taxon>Nematoda</taxon>
        <taxon>Chromadorea</taxon>
        <taxon>Rhabditida</taxon>
        <taxon>Tylenchina</taxon>
        <taxon>Panagrolaimomorpha</taxon>
        <taxon>Panagrolaimoidea</taxon>
        <taxon>Panagrolaimidae</taxon>
        <taxon>Panagrolaimus</taxon>
    </lineage>
</organism>
<dbReference type="Proteomes" id="UP000887577">
    <property type="component" value="Unplaced"/>
</dbReference>
<accession>A0A914YAA6</accession>
<reference evidence="2" key="1">
    <citation type="submission" date="2022-11" db="UniProtKB">
        <authorList>
            <consortium name="WormBaseParasite"/>
        </authorList>
    </citation>
    <scope>IDENTIFICATION</scope>
</reference>
<protein>
    <submittedName>
        <fullName evidence="2">Uncharacterized protein</fullName>
    </submittedName>
</protein>
<dbReference type="WBParaSite" id="PSU_v2.g1636.t1">
    <property type="protein sequence ID" value="PSU_v2.g1636.t1"/>
    <property type="gene ID" value="PSU_v2.g1636"/>
</dbReference>
<evidence type="ECO:0000313" key="1">
    <source>
        <dbReference type="Proteomes" id="UP000887577"/>
    </source>
</evidence>
<dbReference type="AlphaFoldDB" id="A0A914YAA6"/>